<dbReference type="EMBL" id="LN733663">
    <property type="protein sequence ID" value="CEP17402.1"/>
    <property type="molecule type" value="Genomic_DNA"/>
</dbReference>
<keyword evidence="3" id="KW-0698">rRNA processing</keyword>
<dbReference type="OrthoDB" id="270651at2759"/>
<keyword evidence="8" id="KW-0496">Mitochondrion</keyword>
<dbReference type="AlphaFoldDB" id="A0A0B7NJ07"/>
<reference evidence="11 12" key="1">
    <citation type="submission" date="2014-09" db="EMBL/GenBank/DDBJ databases">
        <authorList>
            <person name="Ellenberger Sabrina"/>
        </authorList>
    </citation>
    <scope>NUCLEOTIDE SEQUENCE [LARGE SCALE GENOMIC DNA]</scope>
    <source>
        <strain evidence="11 12">CBS 412.66</strain>
    </source>
</reference>
<comment type="similarity">
    <text evidence="2">Belongs to the class IV-like SAM-binding methyltransferase superfamily. RNA methyltransferase TrmH family.</text>
</comment>
<evidence type="ECO:0000256" key="1">
    <source>
        <dbReference type="ARBA" id="ARBA00004173"/>
    </source>
</evidence>
<dbReference type="STRING" id="35722.A0A0B7NJ07"/>
<evidence type="ECO:0000256" key="4">
    <source>
        <dbReference type="ARBA" id="ARBA00022603"/>
    </source>
</evidence>
<evidence type="ECO:0000256" key="5">
    <source>
        <dbReference type="ARBA" id="ARBA00022679"/>
    </source>
</evidence>
<dbReference type="NCBIfam" id="TIGR00186">
    <property type="entry name" value="rRNA_methyl_3"/>
    <property type="match status" value="1"/>
</dbReference>
<protein>
    <recommendedName>
        <fullName evidence="9">rRNA methyltransferase 1, mitochondrial</fullName>
    </recommendedName>
</protein>
<evidence type="ECO:0000256" key="6">
    <source>
        <dbReference type="ARBA" id="ARBA00022691"/>
    </source>
</evidence>
<feature type="domain" description="RNA 2-O ribose methyltransferase substrate binding" evidence="10">
    <location>
        <begin position="50"/>
        <end position="135"/>
    </location>
</feature>
<evidence type="ECO:0000313" key="12">
    <source>
        <dbReference type="Proteomes" id="UP000054107"/>
    </source>
</evidence>
<dbReference type="InterPro" id="IPR004441">
    <property type="entry name" value="rRNA_MeTrfase_TrmH"/>
</dbReference>
<dbReference type="InterPro" id="IPR047261">
    <property type="entry name" value="MRM1_MeTrfase_dom"/>
</dbReference>
<keyword evidence="6" id="KW-0949">S-adenosyl-L-methionine</keyword>
<dbReference type="SUPFAM" id="SSF75217">
    <property type="entry name" value="alpha/beta knot"/>
    <property type="match status" value="1"/>
</dbReference>
<dbReference type="InterPro" id="IPR013123">
    <property type="entry name" value="SpoU_subst-bd"/>
</dbReference>
<dbReference type="InterPro" id="IPR029064">
    <property type="entry name" value="Ribosomal_eL30-like_sf"/>
</dbReference>
<comment type="subcellular location">
    <subcellularLocation>
        <location evidence="1">Mitochondrion</location>
    </subcellularLocation>
</comment>
<dbReference type="GO" id="GO:0003723">
    <property type="term" value="F:RNA binding"/>
    <property type="evidence" value="ECO:0007669"/>
    <property type="project" value="InterPro"/>
</dbReference>
<dbReference type="InterPro" id="IPR047182">
    <property type="entry name" value="MRM1"/>
</dbReference>
<sequence>MLTSIVAFRVANPCKLATRSSSFVGYRKPHNSSVKAKHQPFKETSESWDHIYGVSSVLSALKAGKRQTMDTVYIQESDEKKTTLKKDSTLMSQVLDLAKAANVRAIAVDKGRLNNLTDNKLHQGVMLKASPRIPVEIRALSHVVDHAYEALPRVNKRGSQEDREKQQNETSLSIKLQTATYRAPFWIALDQVQDPQNLGSIMRTAYFFGVDGVLLCSKNSAPLSPAVSKVSSGAIEMMDIYSTPNLVKFLKDSHTNGWEIIGTAAGEASPSMSLTQFREACQKPVVLVLGNEGTGLRTNVKTACDSFVSIPCAIHRDAAFNGSVDSLNVGVAAGVLMSSAGLLK</sequence>
<dbReference type="CDD" id="cd18105">
    <property type="entry name" value="SpoU-like_MRM1"/>
    <property type="match status" value="1"/>
</dbReference>
<dbReference type="PANTHER" id="PTHR46103:SF1">
    <property type="entry name" value="RRNA METHYLTRANSFERASE 1, MITOCHONDRIAL"/>
    <property type="match status" value="1"/>
</dbReference>
<dbReference type="GO" id="GO:0005739">
    <property type="term" value="C:mitochondrion"/>
    <property type="evidence" value="ECO:0007669"/>
    <property type="project" value="UniProtKB-SubCell"/>
</dbReference>
<dbReference type="Pfam" id="PF08032">
    <property type="entry name" value="SpoU_sub_bind"/>
    <property type="match status" value="1"/>
</dbReference>
<name>A0A0B7NJ07_9FUNG</name>
<dbReference type="Gene3D" id="3.40.1280.10">
    <property type="match status" value="1"/>
</dbReference>
<keyword evidence="4" id="KW-0489">Methyltransferase</keyword>
<evidence type="ECO:0000256" key="2">
    <source>
        <dbReference type="ARBA" id="ARBA00007228"/>
    </source>
</evidence>
<evidence type="ECO:0000256" key="9">
    <source>
        <dbReference type="ARBA" id="ARBA00034881"/>
    </source>
</evidence>
<dbReference type="Proteomes" id="UP000054107">
    <property type="component" value="Unassembled WGS sequence"/>
</dbReference>
<evidence type="ECO:0000256" key="7">
    <source>
        <dbReference type="ARBA" id="ARBA00022946"/>
    </source>
</evidence>
<dbReference type="InterPro" id="IPR001537">
    <property type="entry name" value="SpoU_MeTrfase"/>
</dbReference>
<dbReference type="GO" id="GO:0016435">
    <property type="term" value="F:rRNA (guanine) methyltransferase activity"/>
    <property type="evidence" value="ECO:0007669"/>
    <property type="project" value="TreeGrafter"/>
</dbReference>
<gene>
    <name evidence="11" type="primary">PARPA_11698.1 scaffold 44482</name>
</gene>
<proteinExistence type="inferred from homology"/>
<dbReference type="SMART" id="SM00967">
    <property type="entry name" value="SpoU_sub_bind"/>
    <property type="match status" value="1"/>
</dbReference>
<evidence type="ECO:0000256" key="3">
    <source>
        <dbReference type="ARBA" id="ARBA00022552"/>
    </source>
</evidence>
<evidence type="ECO:0000256" key="8">
    <source>
        <dbReference type="ARBA" id="ARBA00023128"/>
    </source>
</evidence>
<dbReference type="PANTHER" id="PTHR46103">
    <property type="entry name" value="RRNA METHYLTRANSFERASE 1, MITOCHONDRIAL"/>
    <property type="match status" value="1"/>
</dbReference>
<accession>A0A0B7NJ07</accession>
<dbReference type="SUPFAM" id="SSF55315">
    <property type="entry name" value="L30e-like"/>
    <property type="match status" value="1"/>
</dbReference>
<organism evidence="11 12">
    <name type="scientific">Parasitella parasitica</name>
    <dbReference type="NCBI Taxonomy" id="35722"/>
    <lineage>
        <taxon>Eukaryota</taxon>
        <taxon>Fungi</taxon>
        <taxon>Fungi incertae sedis</taxon>
        <taxon>Mucoromycota</taxon>
        <taxon>Mucoromycotina</taxon>
        <taxon>Mucoromycetes</taxon>
        <taxon>Mucorales</taxon>
        <taxon>Mucorineae</taxon>
        <taxon>Mucoraceae</taxon>
        <taxon>Parasitella</taxon>
    </lineage>
</organism>
<dbReference type="InterPro" id="IPR029026">
    <property type="entry name" value="tRNA_m1G_MTases_N"/>
</dbReference>
<dbReference type="Pfam" id="PF00588">
    <property type="entry name" value="SpoU_methylase"/>
    <property type="match status" value="1"/>
</dbReference>
<keyword evidence="12" id="KW-1185">Reference proteome</keyword>
<dbReference type="Gene3D" id="3.30.1330.30">
    <property type="match status" value="1"/>
</dbReference>
<evidence type="ECO:0000259" key="10">
    <source>
        <dbReference type="SMART" id="SM00967"/>
    </source>
</evidence>
<dbReference type="InterPro" id="IPR029028">
    <property type="entry name" value="Alpha/beta_knot_MTases"/>
</dbReference>
<keyword evidence="5" id="KW-0808">Transferase</keyword>
<keyword evidence="7" id="KW-0809">Transit peptide</keyword>
<evidence type="ECO:0000313" key="11">
    <source>
        <dbReference type="EMBL" id="CEP17402.1"/>
    </source>
</evidence>